<dbReference type="AlphaFoldDB" id="A0A540WA19"/>
<organism evidence="3 4">
    <name type="scientific">Kitasatospora acidiphila</name>
    <dbReference type="NCBI Taxonomy" id="2567942"/>
    <lineage>
        <taxon>Bacteria</taxon>
        <taxon>Bacillati</taxon>
        <taxon>Actinomycetota</taxon>
        <taxon>Actinomycetes</taxon>
        <taxon>Kitasatosporales</taxon>
        <taxon>Streptomycetaceae</taxon>
        <taxon>Kitasatospora</taxon>
    </lineage>
</organism>
<name>A0A540WA19_9ACTN</name>
<feature type="signal peptide" evidence="2">
    <location>
        <begin position="1"/>
        <end position="39"/>
    </location>
</feature>
<feature type="compositionally biased region" description="Gly residues" evidence="1">
    <location>
        <begin position="217"/>
        <end position="226"/>
    </location>
</feature>
<evidence type="ECO:0000313" key="3">
    <source>
        <dbReference type="EMBL" id="TQF05747.1"/>
    </source>
</evidence>
<keyword evidence="2" id="KW-0732">Signal</keyword>
<feature type="region of interest" description="Disordered" evidence="1">
    <location>
        <begin position="40"/>
        <end position="123"/>
    </location>
</feature>
<reference evidence="3 4" key="1">
    <citation type="submission" date="2019-06" db="EMBL/GenBank/DDBJ databases">
        <title>Description of Kitasatospora acidophila sp. nov. isolated from pine grove soil, and reclassification of Streptomyces novaecaesareae to Kitasatospora novaeceasareae comb. nov.</title>
        <authorList>
            <person name="Kim M.J."/>
        </authorList>
    </citation>
    <scope>NUCLEOTIDE SEQUENCE [LARGE SCALE GENOMIC DNA]</scope>
    <source>
        <strain evidence="3 4">MMS16-CNU292</strain>
    </source>
</reference>
<feature type="region of interest" description="Disordered" evidence="1">
    <location>
        <begin position="201"/>
        <end position="226"/>
    </location>
</feature>
<dbReference type="EMBL" id="VIGB01000003">
    <property type="protein sequence ID" value="TQF05747.1"/>
    <property type="molecule type" value="Genomic_DNA"/>
</dbReference>
<evidence type="ECO:0000313" key="4">
    <source>
        <dbReference type="Proteomes" id="UP000319103"/>
    </source>
</evidence>
<comment type="caution">
    <text evidence="3">The sequence shown here is derived from an EMBL/GenBank/DDBJ whole genome shotgun (WGS) entry which is preliminary data.</text>
</comment>
<protein>
    <submittedName>
        <fullName evidence="3">Uncharacterized protein</fullName>
    </submittedName>
</protein>
<gene>
    <name evidence="3" type="ORF">E6W39_30345</name>
</gene>
<sequence length="226" mass="21495">MDDKTTAPHPAAPTGRPSRRRRALAAAALLLSVSAAVSACGSSGGKTAASGTSASVSTGASPAPSGSASGAPSAGSSATPSGAPATGKAGASGGSSGALPGGNPSAPLKTQAPGSPLPVDPIHPATAFKPESYLSNGNQLTVFFTGGICDKYGLKINEKPGGVVGVDVVIAEPAPAGQQCPALSKRQSVVGTLAQPLNGRSVVSLRDSSPVPLESAPGGGPVSAGN</sequence>
<evidence type="ECO:0000256" key="1">
    <source>
        <dbReference type="SAM" id="MobiDB-lite"/>
    </source>
</evidence>
<evidence type="ECO:0000256" key="2">
    <source>
        <dbReference type="SAM" id="SignalP"/>
    </source>
</evidence>
<feature type="compositionally biased region" description="Gly residues" evidence="1">
    <location>
        <begin position="90"/>
        <end position="100"/>
    </location>
</feature>
<keyword evidence="4" id="KW-1185">Reference proteome</keyword>
<feature type="region of interest" description="Disordered" evidence="1">
    <location>
        <begin position="1"/>
        <end position="23"/>
    </location>
</feature>
<feature type="chain" id="PRO_5038621850" evidence="2">
    <location>
        <begin position="40"/>
        <end position="226"/>
    </location>
</feature>
<dbReference type="OrthoDB" id="3830613at2"/>
<feature type="compositionally biased region" description="Low complexity" evidence="1">
    <location>
        <begin position="40"/>
        <end position="89"/>
    </location>
</feature>
<accession>A0A540WA19</accession>
<dbReference type="RefSeq" id="WP_141636212.1">
    <property type="nucleotide sequence ID" value="NZ_VIGB01000003.1"/>
</dbReference>
<dbReference type="Proteomes" id="UP000319103">
    <property type="component" value="Unassembled WGS sequence"/>
</dbReference>
<proteinExistence type="predicted"/>